<sequence length="486" mass="51955">MLEPTTEAHRGLAADPALPLVVDLDGTLLLGDSLVECFALLLFRKPLAAAGALRRIGDRAAFKRRLAGDALLDVADMPWREDLVALIRTERTRGRAVHLVTAADQAIADGVAAALGVFDTATGSDGVRNLKGDAKLAHLRGRFPDGFLYAGDSPADLPLFAAARGAVLCDVARAVTTEVERCGTPVLATLARPRHGARPWLKALRPHQWSKNILLFVPLFVGHAFTDPVQIATAAAGFLLLSLMVSGTYLVNDLADLAADRRHPTKRHRPFASGALPLAAGLAAAPLMIAVAIVAGALLSPGFAALLVAYLVLTLAYSFGLKREPLLDAVLIGGLFTLRVAMGAAVLEIRQSPWLLSFSFAFFVSLALAKRHAEVMRAAATPGGKIAGRGYRGDDWPLTLVFGVGSGLVALVIMLLYLAEDAAPSGFYQRQYWLYAVPVLMSLWLCRIWLLSHRRELDDDPVVFALKDRTSLLLGAVVGVAFFLAI</sequence>
<name>A0A447CV27_9BRAD</name>
<dbReference type="GO" id="GO:0016020">
    <property type="term" value="C:membrane"/>
    <property type="evidence" value="ECO:0007669"/>
    <property type="project" value="UniProtKB-SubCell"/>
</dbReference>
<gene>
    <name evidence="7" type="ORF">RHODGE_RHODGE_02302</name>
</gene>
<dbReference type="OrthoDB" id="9803632at2"/>
<feature type="transmembrane region" description="Helical" evidence="6">
    <location>
        <begin position="398"/>
        <end position="419"/>
    </location>
</feature>
<dbReference type="InterPro" id="IPR023214">
    <property type="entry name" value="HAD_sf"/>
</dbReference>
<evidence type="ECO:0000256" key="1">
    <source>
        <dbReference type="ARBA" id="ARBA00004141"/>
    </source>
</evidence>
<dbReference type="CDD" id="cd13963">
    <property type="entry name" value="PT_UbiA_2"/>
    <property type="match status" value="1"/>
</dbReference>
<evidence type="ECO:0000313" key="8">
    <source>
        <dbReference type="Proteomes" id="UP000289200"/>
    </source>
</evidence>
<keyword evidence="7" id="KW-0808">Transferase</keyword>
<organism evidence="7 8">
    <name type="scientific">Rhodoplanes serenus</name>
    <dbReference type="NCBI Taxonomy" id="200615"/>
    <lineage>
        <taxon>Bacteria</taxon>
        <taxon>Pseudomonadati</taxon>
        <taxon>Pseudomonadota</taxon>
        <taxon>Alphaproteobacteria</taxon>
        <taxon>Hyphomicrobiales</taxon>
        <taxon>Nitrobacteraceae</taxon>
        <taxon>Rhodoplanes</taxon>
    </lineage>
</organism>
<feature type="transmembrane region" description="Helical" evidence="6">
    <location>
        <begin position="301"/>
        <end position="319"/>
    </location>
</feature>
<reference evidence="8" key="1">
    <citation type="submission" date="2018-10" db="EMBL/GenBank/DDBJ databases">
        <authorList>
            <person name="Peiro R."/>
            <person name="Begona"/>
            <person name="Cbmso G."/>
            <person name="Lopez M."/>
            <person name="Gonzalez S."/>
            <person name="Sacristan E."/>
            <person name="Castillo E."/>
        </authorList>
    </citation>
    <scope>NUCLEOTIDE SEQUENCE [LARGE SCALE GENOMIC DNA]</scope>
</reference>
<keyword evidence="7" id="KW-0328">Glycosyltransferase</keyword>
<dbReference type="SUPFAM" id="SSF56784">
    <property type="entry name" value="HAD-like"/>
    <property type="match status" value="1"/>
</dbReference>
<dbReference type="InterPro" id="IPR000537">
    <property type="entry name" value="UbiA_prenyltransferase"/>
</dbReference>
<dbReference type="GO" id="GO:0016757">
    <property type="term" value="F:glycosyltransferase activity"/>
    <property type="evidence" value="ECO:0007669"/>
    <property type="project" value="UniProtKB-KW"/>
</dbReference>
<comment type="caution">
    <text evidence="7">The sequence shown here is derived from an EMBL/GenBank/DDBJ whole genome shotgun (WGS) entry which is preliminary data.</text>
</comment>
<dbReference type="Pfam" id="PF01040">
    <property type="entry name" value="UbiA"/>
    <property type="match status" value="1"/>
</dbReference>
<feature type="transmembrane region" description="Helical" evidence="6">
    <location>
        <begin position="271"/>
        <end position="295"/>
    </location>
</feature>
<feature type="transmembrane region" description="Helical" evidence="6">
    <location>
        <begin position="353"/>
        <end position="369"/>
    </location>
</feature>
<evidence type="ECO:0000256" key="3">
    <source>
        <dbReference type="ARBA" id="ARBA00022692"/>
    </source>
</evidence>
<dbReference type="AlphaFoldDB" id="A0A447CV27"/>
<feature type="transmembrane region" description="Helical" evidence="6">
    <location>
        <begin position="431"/>
        <end position="450"/>
    </location>
</feature>
<dbReference type="RefSeq" id="WP_129609081.1">
    <property type="nucleotide sequence ID" value="NZ_UWOC01000141.1"/>
</dbReference>
<keyword evidence="3 6" id="KW-0812">Transmembrane</keyword>
<evidence type="ECO:0000256" key="2">
    <source>
        <dbReference type="ARBA" id="ARBA00022475"/>
    </source>
</evidence>
<evidence type="ECO:0000313" key="7">
    <source>
        <dbReference type="EMBL" id="VCU09129.1"/>
    </source>
</evidence>
<keyword evidence="2" id="KW-1003">Cell membrane</keyword>
<proteinExistence type="predicted"/>
<keyword evidence="5 6" id="KW-0472">Membrane</keyword>
<dbReference type="Proteomes" id="UP000289200">
    <property type="component" value="Unassembled WGS sequence"/>
</dbReference>
<dbReference type="EMBL" id="UWOC01000141">
    <property type="protein sequence ID" value="VCU09129.1"/>
    <property type="molecule type" value="Genomic_DNA"/>
</dbReference>
<feature type="transmembrane region" description="Helical" evidence="6">
    <location>
        <begin position="231"/>
        <end position="251"/>
    </location>
</feature>
<dbReference type="InterPro" id="IPR044878">
    <property type="entry name" value="UbiA_sf"/>
</dbReference>
<feature type="transmembrane region" description="Helical" evidence="6">
    <location>
        <begin position="326"/>
        <end position="347"/>
    </location>
</feature>
<dbReference type="InterPro" id="IPR036412">
    <property type="entry name" value="HAD-like_sf"/>
</dbReference>
<evidence type="ECO:0000256" key="4">
    <source>
        <dbReference type="ARBA" id="ARBA00022989"/>
    </source>
</evidence>
<dbReference type="NCBIfam" id="NF006088">
    <property type="entry name" value="PRK08238.1"/>
    <property type="match status" value="1"/>
</dbReference>
<keyword evidence="8" id="KW-1185">Reference proteome</keyword>
<dbReference type="GO" id="GO:0016765">
    <property type="term" value="F:transferase activity, transferring alkyl or aryl (other than methyl) groups"/>
    <property type="evidence" value="ECO:0007669"/>
    <property type="project" value="InterPro"/>
</dbReference>
<evidence type="ECO:0000256" key="6">
    <source>
        <dbReference type="SAM" id="Phobius"/>
    </source>
</evidence>
<comment type="subcellular location">
    <subcellularLocation>
        <location evidence="1">Membrane</location>
        <topology evidence="1">Multi-pass membrane protein</topology>
    </subcellularLocation>
</comment>
<protein>
    <submittedName>
        <fullName evidence="7">Decaprenyl-phosphate phosphoribosyltransferase</fullName>
    </submittedName>
</protein>
<evidence type="ECO:0000256" key="5">
    <source>
        <dbReference type="ARBA" id="ARBA00023136"/>
    </source>
</evidence>
<dbReference type="Pfam" id="PF12710">
    <property type="entry name" value="HAD"/>
    <property type="match status" value="1"/>
</dbReference>
<dbReference type="Gene3D" id="3.40.50.1000">
    <property type="entry name" value="HAD superfamily/HAD-like"/>
    <property type="match status" value="1"/>
</dbReference>
<keyword evidence="4 6" id="KW-1133">Transmembrane helix</keyword>
<dbReference type="Gene3D" id="1.10.357.140">
    <property type="entry name" value="UbiA prenyltransferase"/>
    <property type="match status" value="1"/>
</dbReference>
<feature type="transmembrane region" description="Helical" evidence="6">
    <location>
        <begin position="462"/>
        <end position="485"/>
    </location>
</feature>
<accession>A0A447CV27</accession>